<dbReference type="Proteomes" id="UP000298652">
    <property type="component" value="Chromosome 7"/>
</dbReference>
<feature type="region of interest" description="Disordered" evidence="1">
    <location>
        <begin position="96"/>
        <end position="118"/>
    </location>
</feature>
<evidence type="ECO:0000313" key="2">
    <source>
        <dbReference type="EMBL" id="TKW04553.1"/>
    </source>
</evidence>
<accession>A0A4U6TTX0</accession>
<dbReference type="Gramene" id="TKW04553">
    <property type="protein sequence ID" value="TKW04553"/>
    <property type="gene ID" value="SEVIR_7G117950v2"/>
</dbReference>
<evidence type="ECO:0000256" key="1">
    <source>
        <dbReference type="SAM" id="MobiDB-lite"/>
    </source>
</evidence>
<protein>
    <submittedName>
        <fullName evidence="2">Uncharacterized protein</fullName>
    </submittedName>
</protein>
<feature type="compositionally biased region" description="Basic and acidic residues" evidence="1">
    <location>
        <begin position="108"/>
        <end position="118"/>
    </location>
</feature>
<name>A0A4U6TTX0_SETVI</name>
<gene>
    <name evidence="2" type="ORF">SEVIR_7G117950v2</name>
</gene>
<evidence type="ECO:0000313" key="3">
    <source>
        <dbReference type="Proteomes" id="UP000298652"/>
    </source>
</evidence>
<keyword evidence="3" id="KW-1185">Reference proteome</keyword>
<proteinExistence type="predicted"/>
<reference evidence="2" key="1">
    <citation type="submission" date="2019-03" db="EMBL/GenBank/DDBJ databases">
        <title>WGS assembly of Setaria viridis.</title>
        <authorList>
            <person name="Huang P."/>
            <person name="Jenkins J."/>
            <person name="Grimwood J."/>
            <person name="Barry K."/>
            <person name="Healey A."/>
            <person name="Mamidi S."/>
            <person name="Sreedasyam A."/>
            <person name="Shu S."/>
            <person name="Feldman M."/>
            <person name="Wu J."/>
            <person name="Yu Y."/>
            <person name="Chen C."/>
            <person name="Johnson J."/>
            <person name="Rokhsar D."/>
            <person name="Baxter I."/>
            <person name="Schmutz J."/>
            <person name="Brutnell T."/>
            <person name="Kellogg E."/>
        </authorList>
    </citation>
    <scope>NUCLEOTIDE SEQUENCE [LARGE SCALE GENOMIC DNA]</scope>
</reference>
<dbReference type="EMBL" id="CM016558">
    <property type="protein sequence ID" value="TKW04553.1"/>
    <property type="molecule type" value="Genomic_DNA"/>
</dbReference>
<organism evidence="2 3">
    <name type="scientific">Setaria viridis</name>
    <name type="common">Green bristlegrass</name>
    <name type="synonym">Setaria italica subsp. viridis</name>
    <dbReference type="NCBI Taxonomy" id="4556"/>
    <lineage>
        <taxon>Eukaryota</taxon>
        <taxon>Viridiplantae</taxon>
        <taxon>Streptophyta</taxon>
        <taxon>Embryophyta</taxon>
        <taxon>Tracheophyta</taxon>
        <taxon>Spermatophyta</taxon>
        <taxon>Magnoliopsida</taxon>
        <taxon>Liliopsida</taxon>
        <taxon>Poales</taxon>
        <taxon>Poaceae</taxon>
        <taxon>PACMAD clade</taxon>
        <taxon>Panicoideae</taxon>
        <taxon>Panicodae</taxon>
        <taxon>Paniceae</taxon>
        <taxon>Cenchrinae</taxon>
        <taxon>Setaria</taxon>
    </lineage>
</organism>
<sequence length="118" mass="13268">MSLKQHKKCGSLDLDGTFHKNFIASWPGHEGAVATMSSESSHLRVRSLRKRGRKCWGRSGAGWGMKIPFGRCRRRRESSERGSLPPCVQYGKLGCGRNSTGRLRRRAAPGEEDRIKTR</sequence>
<dbReference type="AlphaFoldDB" id="A0A4U6TTX0"/>